<reference evidence="2" key="1">
    <citation type="submission" date="2023-06" db="EMBL/GenBank/DDBJ databases">
        <title>Genome-scale phylogeny and comparative genomics of the fungal order Sordariales.</title>
        <authorList>
            <consortium name="Lawrence Berkeley National Laboratory"/>
            <person name="Hensen N."/>
            <person name="Bonometti L."/>
            <person name="Westerberg I."/>
            <person name="Brannstrom I.O."/>
            <person name="Guillou S."/>
            <person name="Cros-Aarteil S."/>
            <person name="Calhoun S."/>
            <person name="Haridas S."/>
            <person name="Kuo A."/>
            <person name="Mondo S."/>
            <person name="Pangilinan J."/>
            <person name="Riley R."/>
            <person name="Labutti K."/>
            <person name="Andreopoulos B."/>
            <person name="Lipzen A."/>
            <person name="Chen C."/>
            <person name="Yanf M."/>
            <person name="Daum C."/>
            <person name="Ng V."/>
            <person name="Clum A."/>
            <person name="Steindorff A."/>
            <person name="Ohm R."/>
            <person name="Martin F."/>
            <person name="Silar P."/>
            <person name="Natvig D."/>
            <person name="Lalanne C."/>
            <person name="Gautier V."/>
            <person name="Ament-Velasquez S.L."/>
            <person name="Kruys A."/>
            <person name="Hutchinson M.I."/>
            <person name="Powell A.J."/>
            <person name="Barry K."/>
            <person name="Miller A.N."/>
            <person name="Grigoriev I.V."/>
            <person name="Debuchy R."/>
            <person name="Gladieux P."/>
            <person name="Thoren M.H."/>
            <person name="Johannesson H."/>
        </authorList>
    </citation>
    <scope>NUCLEOTIDE SEQUENCE</scope>
    <source>
        <strain evidence="2">PSN4</strain>
    </source>
</reference>
<dbReference type="GO" id="GO:0070860">
    <property type="term" value="C:RNA polymerase I core factor complex"/>
    <property type="evidence" value="ECO:0007669"/>
    <property type="project" value="TreeGrafter"/>
</dbReference>
<dbReference type="AlphaFoldDB" id="A0AAJ0FC36"/>
<organism evidence="2 3">
    <name type="scientific">Echria macrotheca</name>
    <dbReference type="NCBI Taxonomy" id="438768"/>
    <lineage>
        <taxon>Eukaryota</taxon>
        <taxon>Fungi</taxon>
        <taxon>Dikarya</taxon>
        <taxon>Ascomycota</taxon>
        <taxon>Pezizomycotina</taxon>
        <taxon>Sordariomycetes</taxon>
        <taxon>Sordariomycetidae</taxon>
        <taxon>Sordariales</taxon>
        <taxon>Schizotheciaceae</taxon>
        <taxon>Echria</taxon>
    </lineage>
</organism>
<feature type="compositionally biased region" description="Basic and acidic residues" evidence="1">
    <location>
        <begin position="322"/>
        <end position="335"/>
    </location>
</feature>
<protein>
    <submittedName>
        <fullName evidence="2">Uncharacterized protein</fullName>
    </submittedName>
</protein>
<feature type="region of interest" description="Disordered" evidence="1">
    <location>
        <begin position="1"/>
        <end position="104"/>
    </location>
</feature>
<feature type="region of interest" description="Disordered" evidence="1">
    <location>
        <begin position="182"/>
        <end position="215"/>
    </location>
</feature>
<dbReference type="PANTHER" id="PTHR28244">
    <property type="entry name" value="RNA POLYMERASE I-SPECIFIC TRANSCRIPTION INITIATION FACTOR RRN11"/>
    <property type="match status" value="1"/>
</dbReference>
<gene>
    <name evidence="2" type="ORF">QBC47DRAFT_413527</name>
</gene>
<feature type="compositionally biased region" description="Low complexity" evidence="1">
    <location>
        <begin position="182"/>
        <end position="191"/>
    </location>
</feature>
<dbReference type="InterPro" id="IPR053029">
    <property type="entry name" value="RNA_pol_I-specific_init_factor"/>
</dbReference>
<dbReference type="GO" id="GO:0042790">
    <property type="term" value="P:nucleolar large rRNA transcription by RNA polymerase I"/>
    <property type="evidence" value="ECO:0007669"/>
    <property type="project" value="TreeGrafter"/>
</dbReference>
<feature type="region of interest" description="Disordered" evidence="1">
    <location>
        <begin position="313"/>
        <end position="335"/>
    </location>
</feature>
<evidence type="ECO:0000313" key="3">
    <source>
        <dbReference type="Proteomes" id="UP001239445"/>
    </source>
</evidence>
<name>A0AAJ0FC36_9PEZI</name>
<dbReference type="GO" id="GO:0001164">
    <property type="term" value="F:RNA polymerase I core promoter sequence-specific DNA binding"/>
    <property type="evidence" value="ECO:0007669"/>
    <property type="project" value="TreeGrafter"/>
</dbReference>
<feature type="compositionally biased region" description="Polar residues" evidence="1">
    <location>
        <begin position="11"/>
        <end position="27"/>
    </location>
</feature>
<sequence>MASKRKRANPPKSSSQTTPSESHQDNPYNYDDATLSQLAVAGLSPSDPLPSWSNPLFPHAPIRPTPLQRRSLNEDNDDDEDEDEGETGDDKKDGRRKKKTTTTSMSEADLLARDYDATIGPVLAAVHRFLGEGDLPRARWAFGLIVRARLPNGSDVDLRYDGLWELGAKILVACYRRSASSSRASSSSSSSPPDNRPLPNKPDEGDDGNDRDSGSREKAWAWAWGGNSAEGPLEARENLRTYFADLANMYPYDKDAPPDALSSLDFLPGVFRVEFEGAYDDYHAELDPLVERWRTGELTFDELEDVLDDQRHFEGEEEDDKENNPEGRFVRAEEEDRGNRADELFRRAKDRLRVAALARIHEVADKMDDVMEAPPFSTDHELCRTRALVALYTADLCVPRAPESEADRAQGMEARERERDRAKRLFRQILDGGGRLQRGDGWVRRWLEGGEYGEGVDGESGSEDDEDSEVGEEEEEEEEEGYGSGGDEPVALPMFSSMN</sequence>
<dbReference type="Proteomes" id="UP001239445">
    <property type="component" value="Unassembled WGS sequence"/>
</dbReference>
<evidence type="ECO:0000313" key="2">
    <source>
        <dbReference type="EMBL" id="KAK1755790.1"/>
    </source>
</evidence>
<feature type="compositionally biased region" description="Acidic residues" evidence="1">
    <location>
        <begin position="454"/>
        <end position="481"/>
    </location>
</feature>
<evidence type="ECO:0000256" key="1">
    <source>
        <dbReference type="SAM" id="MobiDB-lite"/>
    </source>
</evidence>
<comment type="caution">
    <text evidence="2">The sequence shown here is derived from an EMBL/GenBank/DDBJ whole genome shotgun (WGS) entry which is preliminary data.</text>
</comment>
<feature type="region of interest" description="Disordered" evidence="1">
    <location>
        <begin position="450"/>
        <end position="499"/>
    </location>
</feature>
<dbReference type="GO" id="GO:0017025">
    <property type="term" value="F:TBP-class protein binding"/>
    <property type="evidence" value="ECO:0007669"/>
    <property type="project" value="TreeGrafter"/>
</dbReference>
<feature type="compositionally biased region" description="Acidic residues" evidence="1">
    <location>
        <begin position="74"/>
        <end position="87"/>
    </location>
</feature>
<keyword evidence="3" id="KW-1185">Reference proteome</keyword>
<dbReference type="EMBL" id="MU839833">
    <property type="protein sequence ID" value="KAK1755790.1"/>
    <property type="molecule type" value="Genomic_DNA"/>
</dbReference>
<dbReference type="PANTHER" id="PTHR28244:SF1">
    <property type="entry name" value="RNA POLYMERASE I-SPECIFIC TRANSCRIPTION INITIATION FACTOR RRN11"/>
    <property type="match status" value="1"/>
</dbReference>
<proteinExistence type="predicted"/>
<accession>A0AAJ0FC36</accession>